<gene>
    <name evidence="4" type="ORF">SNE40_022077</name>
</gene>
<comment type="caution">
    <text evidence="4">The sequence shown here is derived from an EMBL/GenBank/DDBJ whole genome shotgun (WGS) entry which is preliminary data.</text>
</comment>
<evidence type="ECO:0000256" key="2">
    <source>
        <dbReference type="SAM" id="Phobius"/>
    </source>
</evidence>
<dbReference type="InterPro" id="IPR058390">
    <property type="entry name" value="DUF8077"/>
</dbReference>
<name>A0AAN8GCF6_PATCE</name>
<feature type="transmembrane region" description="Helical" evidence="2">
    <location>
        <begin position="176"/>
        <end position="198"/>
    </location>
</feature>
<keyword evidence="2" id="KW-0472">Membrane</keyword>
<evidence type="ECO:0000259" key="3">
    <source>
        <dbReference type="Pfam" id="PF26284"/>
    </source>
</evidence>
<evidence type="ECO:0000256" key="1">
    <source>
        <dbReference type="SAM" id="MobiDB-lite"/>
    </source>
</evidence>
<dbReference type="AlphaFoldDB" id="A0AAN8GCF6"/>
<keyword evidence="5" id="KW-1185">Reference proteome</keyword>
<accession>A0AAN8GCF6</accession>
<keyword evidence="2" id="KW-0812">Transmembrane</keyword>
<sequence length="365" mass="41730">MEVFTNKYKDAMFSWCIVILLCAVNAVFSSLQSEMSSESISFKFYNLEKNEWTEDHAAKFRDILATESNTYCFVKRSDCGLTYWNQSYIFNQANIVVVNGYPKTDGSDLEIQFYILLPSNANISSSSSTSHVLNKMAATSILTTSKAKLESAIGEPITYIGEEFYGIPIDHATNNIMIPLAFIILFIVAVVAIGLTVWSTRKEKQRRKSEIKKKHVSTKIAPTQPKSQQSNGHQPNKKEVSNHNQETENNLMNTGNHEEKRMEQKNMSPMTRQSLNEFTDEAHIINEIQHKHNELPPLDTATDGQDQDKKKEKHRKKKKTKRKHRRERDGYDNSGLDESEVENQIPSHKIMTVQSDNIITEETSM</sequence>
<feature type="region of interest" description="Disordered" evidence="1">
    <location>
        <begin position="203"/>
        <end position="269"/>
    </location>
</feature>
<evidence type="ECO:0000313" key="5">
    <source>
        <dbReference type="Proteomes" id="UP001347796"/>
    </source>
</evidence>
<reference evidence="4 5" key="1">
    <citation type="submission" date="2024-01" db="EMBL/GenBank/DDBJ databases">
        <title>The genome of the rayed Mediterranean limpet Patella caerulea (Linnaeus, 1758).</title>
        <authorList>
            <person name="Anh-Thu Weber A."/>
            <person name="Halstead-Nussloch G."/>
        </authorList>
    </citation>
    <scope>NUCLEOTIDE SEQUENCE [LARGE SCALE GENOMIC DNA]</scope>
    <source>
        <strain evidence="4">AATW-2023a</strain>
        <tissue evidence="4">Whole specimen</tissue>
    </source>
</reference>
<keyword evidence="2" id="KW-1133">Transmembrane helix</keyword>
<feature type="compositionally biased region" description="Polar residues" evidence="1">
    <location>
        <begin position="242"/>
        <end position="255"/>
    </location>
</feature>
<organism evidence="4 5">
    <name type="scientific">Patella caerulea</name>
    <name type="common">Rayed Mediterranean limpet</name>
    <dbReference type="NCBI Taxonomy" id="87958"/>
    <lineage>
        <taxon>Eukaryota</taxon>
        <taxon>Metazoa</taxon>
        <taxon>Spiralia</taxon>
        <taxon>Lophotrochozoa</taxon>
        <taxon>Mollusca</taxon>
        <taxon>Gastropoda</taxon>
        <taxon>Patellogastropoda</taxon>
        <taxon>Patelloidea</taxon>
        <taxon>Patellidae</taxon>
        <taxon>Patella</taxon>
    </lineage>
</organism>
<feature type="domain" description="DUF8077" evidence="3">
    <location>
        <begin position="54"/>
        <end position="157"/>
    </location>
</feature>
<protein>
    <recommendedName>
        <fullName evidence="3">DUF8077 domain-containing protein</fullName>
    </recommendedName>
</protein>
<dbReference type="Proteomes" id="UP001347796">
    <property type="component" value="Unassembled WGS sequence"/>
</dbReference>
<dbReference type="Pfam" id="PF26284">
    <property type="entry name" value="DUF8077"/>
    <property type="match status" value="1"/>
</dbReference>
<feature type="region of interest" description="Disordered" evidence="1">
    <location>
        <begin position="291"/>
        <end position="365"/>
    </location>
</feature>
<proteinExistence type="predicted"/>
<feature type="compositionally biased region" description="Basic residues" evidence="1">
    <location>
        <begin position="311"/>
        <end position="326"/>
    </location>
</feature>
<feature type="compositionally biased region" description="Polar residues" evidence="1">
    <location>
        <begin position="220"/>
        <end position="234"/>
    </location>
</feature>
<evidence type="ECO:0000313" key="4">
    <source>
        <dbReference type="EMBL" id="KAK6168201.1"/>
    </source>
</evidence>
<feature type="compositionally biased region" description="Basic residues" evidence="1">
    <location>
        <begin position="203"/>
        <end position="217"/>
    </location>
</feature>
<dbReference type="EMBL" id="JAZGQO010000018">
    <property type="protein sequence ID" value="KAK6168201.1"/>
    <property type="molecule type" value="Genomic_DNA"/>
</dbReference>
<feature type="compositionally biased region" description="Polar residues" evidence="1">
    <location>
        <begin position="342"/>
        <end position="365"/>
    </location>
</feature>